<dbReference type="InterPro" id="IPR016161">
    <property type="entry name" value="Ald_DH/histidinol_DH"/>
</dbReference>
<dbReference type="SUPFAM" id="SSF53720">
    <property type="entry name" value="ALDH-like"/>
    <property type="match status" value="1"/>
</dbReference>
<dbReference type="Gene3D" id="3.40.605.10">
    <property type="entry name" value="Aldehyde Dehydrogenase, Chain A, domain 1"/>
    <property type="match status" value="1"/>
</dbReference>
<dbReference type="Proteomes" id="UP000280307">
    <property type="component" value="Unassembled WGS sequence"/>
</dbReference>
<gene>
    <name evidence="6" type="ORF">EI684_08760</name>
</gene>
<name>A0A426U1T3_9CHLR</name>
<dbReference type="Pfam" id="PF00171">
    <property type="entry name" value="Aldedh"/>
    <property type="match status" value="1"/>
</dbReference>
<accession>A0A426U1T3</accession>
<evidence type="ECO:0000313" key="6">
    <source>
        <dbReference type="EMBL" id="RRR73431.1"/>
    </source>
</evidence>
<comment type="caution">
    <text evidence="6">The sequence shown here is derived from an EMBL/GenBank/DDBJ whole genome shotgun (WGS) entry which is preliminary data.</text>
</comment>
<dbReference type="InterPro" id="IPR029510">
    <property type="entry name" value="Ald_DH_CS_GLU"/>
</dbReference>
<dbReference type="InterPro" id="IPR015590">
    <property type="entry name" value="Aldehyde_DH_dom"/>
</dbReference>
<evidence type="ECO:0000256" key="2">
    <source>
        <dbReference type="ARBA" id="ARBA00023002"/>
    </source>
</evidence>
<dbReference type="FunFam" id="3.40.605.10:FF:000007">
    <property type="entry name" value="NAD/NADP-dependent betaine aldehyde dehydrogenase"/>
    <property type="match status" value="1"/>
</dbReference>
<comment type="similarity">
    <text evidence="1 4">Belongs to the aldehyde dehydrogenase family.</text>
</comment>
<feature type="active site" evidence="3">
    <location>
        <position position="263"/>
    </location>
</feature>
<evidence type="ECO:0000256" key="1">
    <source>
        <dbReference type="ARBA" id="ARBA00009986"/>
    </source>
</evidence>
<organism evidence="6 7">
    <name type="scientific">Candidatus Viridilinea halotolerans</name>
    <dbReference type="NCBI Taxonomy" id="2491704"/>
    <lineage>
        <taxon>Bacteria</taxon>
        <taxon>Bacillati</taxon>
        <taxon>Chloroflexota</taxon>
        <taxon>Chloroflexia</taxon>
        <taxon>Chloroflexales</taxon>
        <taxon>Chloroflexineae</taxon>
        <taxon>Oscillochloridaceae</taxon>
        <taxon>Candidatus Viridilinea</taxon>
    </lineage>
</organism>
<dbReference type="InterPro" id="IPR016162">
    <property type="entry name" value="Ald_DH_N"/>
</dbReference>
<dbReference type="Gene3D" id="3.40.309.10">
    <property type="entry name" value="Aldehyde Dehydrogenase, Chain A, domain 2"/>
    <property type="match status" value="1"/>
</dbReference>
<proteinExistence type="inferred from homology"/>
<sequence>MVLEATDVDLTYHGLFINGAWCEAEKGRTFTVSEPATGLPLARVAHASRADVDRAVAAARHAFDHGPWPHTPPDERARILHEIATLIEANAHELAELESRDGGVPLRATTFNDIPLGMHMMHAFAELARRPPYEPMPWNDFPTLSWNFVWRNPCGVCAQIIPWNYAFCMTVWKLGPALATGNTIVFKPSSLAPLTSLALVKLIDEAGLLPKGVLNLVTGPGAEVGEYLVGHPQVDKIGFTGSTEVGRKIMAIAAPHIKKVTLELGGKSPSILLPDADLDKAIDGIIFGMFYHAGQLCEAGTRCLVPSSIYAEVVERLVARTRQLRIGDPLDLATDIGPLISHKQRETVERYIALGREEGAKLVLGGGRPLGAEYEAGPFVEPTIFTNVNNRSRLAQEEIFGPVLAVMPYDELGEAIKIANDTMYGLAASVWSQDIQLALEVARSIRAGTVSINEHHVLNPYAPFGGFKASGVGREMGVAGMLEYTEPTHIHVDFQQKREDKLWWDALLPPVEEA</sequence>
<dbReference type="FunFam" id="3.40.309.10:FF:000012">
    <property type="entry name" value="Betaine aldehyde dehydrogenase"/>
    <property type="match status" value="1"/>
</dbReference>
<evidence type="ECO:0000313" key="7">
    <source>
        <dbReference type="Proteomes" id="UP000280307"/>
    </source>
</evidence>
<dbReference type="PANTHER" id="PTHR11699">
    <property type="entry name" value="ALDEHYDE DEHYDROGENASE-RELATED"/>
    <property type="match status" value="1"/>
</dbReference>
<dbReference type="EMBL" id="RSAS01000339">
    <property type="protein sequence ID" value="RRR73431.1"/>
    <property type="molecule type" value="Genomic_DNA"/>
</dbReference>
<evidence type="ECO:0000256" key="4">
    <source>
        <dbReference type="RuleBase" id="RU003345"/>
    </source>
</evidence>
<dbReference type="PROSITE" id="PS00687">
    <property type="entry name" value="ALDEHYDE_DEHYDR_GLU"/>
    <property type="match status" value="1"/>
</dbReference>
<dbReference type="InterPro" id="IPR016163">
    <property type="entry name" value="Ald_DH_C"/>
</dbReference>
<protein>
    <submittedName>
        <fullName evidence="6">Aldehyde dehydrogenase</fullName>
    </submittedName>
</protein>
<evidence type="ECO:0000259" key="5">
    <source>
        <dbReference type="Pfam" id="PF00171"/>
    </source>
</evidence>
<evidence type="ECO:0000256" key="3">
    <source>
        <dbReference type="PROSITE-ProRule" id="PRU10007"/>
    </source>
</evidence>
<keyword evidence="2 4" id="KW-0560">Oxidoreductase</keyword>
<dbReference type="GO" id="GO:0016620">
    <property type="term" value="F:oxidoreductase activity, acting on the aldehyde or oxo group of donors, NAD or NADP as acceptor"/>
    <property type="evidence" value="ECO:0007669"/>
    <property type="project" value="InterPro"/>
</dbReference>
<dbReference type="AlphaFoldDB" id="A0A426U1T3"/>
<feature type="domain" description="Aldehyde dehydrogenase" evidence="5">
    <location>
        <begin position="21"/>
        <end position="489"/>
    </location>
</feature>
<reference evidence="6 7" key="1">
    <citation type="submission" date="2018-12" db="EMBL/GenBank/DDBJ databases">
        <title>Genome Sequence of Candidatus Viridilinea halotolerans isolated from saline sulfide-rich spring.</title>
        <authorList>
            <person name="Grouzdev D.S."/>
            <person name="Burganskaya E.I."/>
            <person name="Krutkina M.S."/>
            <person name="Sukhacheva M.V."/>
            <person name="Gorlenko V.M."/>
        </authorList>
    </citation>
    <scope>NUCLEOTIDE SEQUENCE [LARGE SCALE GENOMIC DNA]</scope>
    <source>
        <strain evidence="6">Chok-6</strain>
    </source>
</reference>